<keyword evidence="2" id="KW-1185">Reference proteome</keyword>
<dbReference type="Pfam" id="PF23069">
    <property type="entry name" value="DUF7042"/>
    <property type="match status" value="1"/>
</dbReference>
<reference evidence="3" key="1">
    <citation type="submission" date="2025-08" db="UniProtKB">
        <authorList>
            <consortium name="RefSeq"/>
        </authorList>
    </citation>
    <scope>IDENTIFICATION</scope>
    <source>
        <tissue evidence="3">Whole sample</tissue>
    </source>
</reference>
<dbReference type="GeneID" id="111125514"/>
<accession>A0A8B8DDX2</accession>
<evidence type="ECO:0000313" key="3">
    <source>
        <dbReference type="RefSeq" id="XP_022325136.1"/>
    </source>
</evidence>
<evidence type="ECO:0000259" key="1">
    <source>
        <dbReference type="Pfam" id="PF23069"/>
    </source>
</evidence>
<name>A0A8B8DDX2_CRAVI</name>
<dbReference type="OrthoDB" id="6057798at2759"/>
<evidence type="ECO:0000313" key="2">
    <source>
        <dbReference type="Proteomes" id="UP000694844"/>
    </source>
</evidence>
<protein>
    <submittedName>
        <fullName evidence="3">Uncharacterized protein LOC111125514 isoform X2</fullName>
    </submittedName>
</protein>
<proteinExistence type="predicted"/>
<dbReference type="InterPro" id="IPR055470">
    <property type="entry name" value="DUF7042"/>
</dbReference>
<dbReference type="RefSeq" id="XP_022325136.1">
    <property type="nucleotide sequence ID" value="XM_022469428.1"/>
</dbReference>
<dbReference type="Proteomes" id="UP000694844">
    <property type="component" value="Chromosome 3"/>
</dbReference>
<dbReference type="AlphaFoldDB" id="A0A8B8DDX2"/>
<organism evidence="2 3">
    <name type="scientific">Crassostrea virginica</name>
    <name type="common">Eastern oyster</name>
    <dbReference type="NCBI Taxonomy" id="6565"/>
    <lineage>
        <taxon>Eukaryota</taxon>
        <taxon>Metazoa</taxon>
        <taxon>Spiralia</taxon>
        <taxon>Lophotrochozoa</taxon>
        <taxon>Mollusca</taxon>
        <taxon>Bivalvia</taxon>
        <taxon>Autobranchia</taxon>
        <taxon>Pteriomorphia</taxon>
        <taxon>Ostreida</taxon>
        <taxon>Ostreoidea</taxon>
        <taxon>Ostreidae</taxon>
        <taxon>Crassostrea</taxon>
    </lineage>
</organism>
<gene>
    <name evidence="3" type="primary">LOC111125514</name>
</gene>
<sequence>MDVNISSGCTPTNGLPTVVETIVLVKKGYVQNATQNCPIPFLGSFIYSFNNGLSTSCDCTSMWVTDRTQMVVNYALCSTKHFYSNGGVAYCVYSTSVDSNYYVTVVNADSTVDFSTTFRFTCYAMTTSGGYVLASDNKGACVQDQTPHNKSATGTGTLTFSSNAIPSESSSVNTVLIAGLLWEYLY</sequence>
<feature type="domain" description="DUF7042" evidence="1">
    <location>
        <begin position="35"/>
        <end position="153"/>
    </location>
</feature>